<evidence type="ECO:0000259" key="4">
    <source>
        <dbReference type="PROSITE" id="PS51724"/>
    </source>
</evidence>
<keyword evidence="6" id="KW-1185">Reference proteome</keyword>
<dbReference type="Pfam" id="PF05036">
    <property type="entry name" value="SPOR"/>
    <property type="match status" value="1"/>
</dbReference>
<dbReference type="SUPFAM" id="SSF110997">
    <property type="entry name" value="Sporulation related repeat"/>
    <property type="match status" value="1"/>
</dbReference>
<dbReference type="InterPro" id="IPR007730">
    <property type="entry name" value="SPOR-like_dom"/>
</dbReference>
<dbReference type="PANTHER" id="PTHR38687:SF1">
    <property type="entry name" value="CELL DIVISION PROTEIN DEDD"/>
    <property type="match status" value="1"/>
</dbReference>
<dbReference type="GO" id="GO:0030428">
    <property type="term" value="C:cell septum"/>
    <property type="evidence" value="ECO:0007669"/>
    <property type="project" value="TreeGrafter"/>
</dbReference>
<evidence type="ECO:0000313" key="6">
    <source>
        <dbReference type="Proteomes" id="UP000306585"/>
    </source>
</evidence>
<evidence type="ECO:0000256" key="2">
    <source>
        <dbReference type="SAM" id="MobiDB-lite"/>
    </source>
</evidence>
<dbReference type="Gene3D" id="3.30.70.1070">
    <property type="entry name" value="Sporulation related repeat"/>
    <property type="match status" value="1"/>
</dbReference>
<dbReference type="GO" id="GO:0042834">
    <property type="term" value="F:peptidoglycan binding"/>
    <property type="evidence" value="ECO:0007669"/>
    <property type="project" value="InterPro"/>
</dbReference>
<dbReference type="InterPro" id="IPR052521">
    <property type="entry name" value="Cell_div_SPOR-domain"/>
</dbReference>
<dbReference type="PROSITE" id="PS51724">
    <property type="entry name" value="SPOR"/>
    <property type="match status" value="1"/>
</dbReference>
<keyword evidence="3" id="KW-0472">Membrane</keyword>
<sequence length="262" mass="28078">MAKQDFARLEAPSRKDKKQDGISVVSVVAIVLIAGLCFVAGYWIGGQQGGGAGEHGVPQAKLDALQAKLDEKAAENHVLQANIEGLQEQVELWKAKAQQSAHARVGNLQFYSELPKQSVKPSPVLEPAPEPEADAHVDTRPVAAARVEVKPVAVDAHPAAATRSEVKQALPAETAAVVAPAVDDALYRIQIASFRSREDANSMQQKLTQAGFRALVETVELGDKGTWYRIFAGPYGGRIEADKQLADIEQKVHVKGLLIRGG</sequence>
<dbReference type="GO" id="GO:0032153">
    <property type="term" value="C:cell division site"/>
    <property type="evidence" value="ECO:0007669"/>
    <property type="project" value="TreeGrafter"/>
</dbReference>
<dbReference type="OrthoDB" id="5293842at2"/>
<evidence type="ECO:0000256" key="3">
    <source>
        <dbReference type="SAM" id="Phobius"/>
    </source>
</evidence>
<evidence type="ECO:0000256" key="1">
    <source>
        <dbReference type="SAM" id="Coils"/>
    </source>
</evidence>
<protein>
    <submittedName>
        <fullName evidence="5">SPOR domain-containing protein</fullName>
    </submittedName>
</protein>
<evidence type="ECO:0000313" key="5">
    <source>
        <dbReference type="EMBL" id="TLS68168.1"/>
    </source>
</evidence>
<feature type="domain" description="SPOR" evidence="4">
    <location>
        <begin position="181"/>
        <end position="261"/>
    </location>
</feature>
<name>A0A5R9GRF4_9PROT</name>
<keyword evidence="1" id="KW-0175">Coiled coil</keyword>
<dbReference type="RefSeq" id="WP_138238504.1">
    <property type="nucleotide sequence ID" value="NZ_VBRY01000003.1"/>
</dbReference>
<gene>
    <name evidence="5" type="ORF">FEF65_04005</name>
</gene>
<keyword evidence="3" id="KW-0812">Transmembrane</keyword>
<comment type="caution">
    <text evidence="5">The sequence shown here is derived from an EMBL/GenBank/DDBJ whole genome shotgun (WGS) entry which is preliminary data.</text>
</comment>
<dbReference type="GO" id="GO:0032506">
    <property type="term" value="P:cytokinetic process"/>
    <property type="evidence" value="ECO:0007669"/>
    <property type="project" value="TreeGrafter"/>
</dbReference>
<dbReference type="PANTHER" id="PTHR38687">
    <property type="entry name" value="CELL DIVISION PROTEIN DEDD-RELATED"/>
    <property type="match status" value="1"/>
</dbReference>
<dbReference type="Proteomes" id="UP000306585">
    <property type="component" value="Unassembled WGS sequence"/>
</dbReference>
<dbReference type="InterPro" id="IPR036680">
    <property type="entry name" value="SPOR-like_sf"/>
</dbReference>
<accession>A0A5R9GRF4</accession>
<dbReference type="AlphaFoldDB" id="A0A5R9GRF4"/>
<feature type="region of interest" description="Disordered" evidence="2">
    <location>
        <begin position="119"/>
        <end position="139"/>
    </location>
</feature>
<keyword evidence="3" id="KW-1133">Transmembrane helix</keyword>
<feature type="transmembrane region" description="Helical" evidence="3">
    <location>
        <begin position="21"/>
        <end position="44"/>
    </location>
</feature>
<feature type="coiled-coil region" evidence="1">
    <location>
        <begin position="62"/>
        <end position="96"/>
    </location>
</feature>
<reference evidence="5 6" key="1">
    <citation type="journal article" date="2019" name="Appl. Environ. Microbiol.">
        <title>Environmental Evidence and Genomic Insight of Iron-oxidizing Bacteria Preference Towards More Corrosion Resistant Stainless Steel at Higher Salinities.</title>
        <authorList>
            <person name="Garrison C.E."/>
            <person name="Price K.A."/>
            <person name="Field E.K."/>
        </authorList>
    </citation>
    <scope>NUCLEOTIDE SEQUENCE [LARGE SCALE GENOMIC DNA]</scope>
    <source>
        <strain evidence="5 6">P3</strain>
    </source>
</reference>
<organism evidence="5 6">
    <name type="scientific">Mariprofundus erugo</name>
    <dbReference type="NCBI Taxonomy" id="2528639"/>
    <lineage>
        <taxon>Bacteria</taxon>
        <taxon>Pseudomonadati</taxon>
        <taxon>Pseudomonadota</taxon>
        <taxon>Candidatius Mariprofundia</taxon>
        <taxon>Mariprofundales</taxon>
        <taxon>Mariprofundaceae</taxon>
        <taxon>Mariprofundus</taxon>
    </lineage>
</organism>
<dbReference type="EMBL" id="VBRY01000003">
    <property type="protein sequence ID" value="TLS68168.1"/>
    <property type="molecule type" value="Genomic_DNA"/>
</dbReference>
<proteinExistence type="predicted"/>